<evidence type="ECO:0000313" key="1">
    <source>
        <dbReference type="EMBL" id="MBL7259327.1"/>
    </source>
</evidence>
<evidence type="ECO:0000313" key="2">
    <source>
        <dbReference type="Proteomes" id="UP000598996"/>
    </source>
</evidence>
<organism evidence="1 2">
    <name type="scientific">Paractinoplanes lichenicola</name>
    <dbReference type="NCBI Taxonomy" id="2802976"/>
    <lineage>
        <taxon>Bacteria</taxon>
        <taxon>Bacillati</taxon>
        <taxon>Actinomycetota</taxon>
        <taxon>Actinomycetes</taxon>
        <taxon>Micromonosporales</taxon>
        <taxon>Micromonosporaceae</taxon>
        <taxon>Paractinoplanes</taxon>
    </lineage>
</organism>
<gene>
    <name evidence="1" type="ORF">JKJ07_33925</name>
</gene>
<sequence>MPELEVASDEAWLDCLGVSPKTEGISGGEYVRELRIPVTDAEQVQITWDVTDDSVRVRHHRDGGIVFDMFREMATLLTVAKTGLGAEVILESGSSGWSGRARIQILPAVFIEDTLLRS</sequence>
<keyword evidence="2" id="KW-1185">Reference proteome</keyword>
<dbReference type="RefSeq" id="WP_202996036.1">
    <property type="nucleotide sequence ID" value="NZ_JAENHO010000011.1"/>
</dbReference>
<dbReference type="EMBL" id="JAENHO010000011">
    <property type="protein sequence ID" value="MBL7259327.1"/>
    <property type="molecule type" value="Genomic_DNA"/>
</dbReference>
<reference evidence="1 2" key="1">
    <citation type="submission" date="2021-01" db="EMBL/GenBank/DDBJ databases">
        <title>Actinoplanes sp. nov. LDG1-01 isolated from lichen.</title>
        <authorList>
            <person name="Saeng-In P."/>
            <person name="Phongsopitanun W."/>
            <person name="Kanchanasin P."/>
            <person name="Yuki M."/>
            <person name="Kudo T."/>
            <person name="Ohkuma M."/>
            <person name="Tanasupawat S."/>
        </authorList>
    </citation>
    <scope>NUCLEOTIDE SEQUENCE [LARGE SCALE GENOMIC DNA]</scope>
    <source>
        <strain evidence="1 2">LDG1-01</strain>
    </source>
</reference>
<comment type="caution">
    <text evidence="1">The sequence shown here is derived from an EMBL/GenBank/DDBJ whole genome shotgun (WGS) entry which is preliminary data.</text>
</comment>
<name>A0ABS1VXV9_9ACTN</name>
<accession>A0ABS1VXV9</accession>
<dbReference type="Proteomes" id="UP000598996">
    <property type="component" value="Unassembled WGS sequence"/>
</dbReference>
<protein>
    <submittedName>
        <fullName evidence="1">Uncharacterized protein</fullName>
    </submittedName>
</protein>
<proteinExistence type="predicted"/>